<dbReference type="PANTHER" id="PTHR27002:SF926">
    <property type="entry name" value="OS07G0535800 PROTEIN"/>
    <property type="match status" value="1"/>
</dbReference>
<evidence type="ECO:0000256" key="6">
    <source>
        <dbReference type="ARBA" id="ARBA00022777"/>
    </source>
</evidence>
<dbReference type="Proteomes" id="UP000594261">
    <property type="component" value="Chromosome 5"/>
</dbReference>
<evidence type="ECO:0000256" key="11">
    <source>
        <dbReference type="ARBA" id="ARBA00048679"/>
    </source>
</evidence>
<dbReference type="InterPro" id="IPR056562">
    <property type="entry name" value="LysM2_CERK1_LYK3_4_5"/>
</dbReference>
<feature type="chain" id="PRO_5029861640" description="non-specific serine/threonine protein kinase" evidence="13">
    <location>
        <begin position="27"/>
        <end position="662"/>
    </location>
</feature>
<name>A0A7N2LPN0_QUELO</name>
<organism evidence="16 17">
    <name type="scientific">Quercus lobata</name>
    <name type="common">Valley oak</name>
    <dbReference type="NCBI Taxonomy" id="97700"/>
    <lineage>
        <taxon>Eukaryota</taxon>
        <taxon>Viridiplantae</taxon>
        <taxon>Streptophyta</taxon>
        <taxon>Embryophyta</taxon>
        <taxon>Tracheophyta</taxon>
        <taxon>Spermatophyta</taxon>
        <taxon>Magnoliopsida</taxon>
        <taxon>eudicotyledons</taxon>
        <taxon>Gunneridae</taxon>
        <taxon>Pentapetalae</taxon>
        <taxon>rosids</taxon>
        <taxon>fabids</taxon>
        <taxon>Fagales</taxon>
        <taxon>Fagaceae</taxon>
        <taxon>Quercus</taxon>
    </lineage>
</organism>
<feature type="domain" description="LysM" evidence="15">
    <location>
        <begin position="188"/>
        <end position="232"/>
    </location>
</feature>
<protein>
    <recommendedName>
        <fullName evidence="1">non-specific serine/threonine protein kinase</fullName>
        <ecNumber evidence="1">2.7.11.1</ecNumber>
    </recommendedName>
</protein>
<dbReference type="FunFam" id="3.30.200.20:FF:000195">
    <property type="entry name" value="G-type lectin S-receptor-like serine/threonine-protein kinase"/>
    <property type="match status" value="1"/>
</dbReference>
<dbReference type="FunFam" id="1.10.510.10:FF:000060">
    <property type="entry name" value="G-type lectin S-receptor-like serine/threonine-protein kinase"/>
    <property type="match status" value="1"/>
</dbReference>
<dbReference type="Pfam" id="PF23472">
    <property type="entry name" value="LysM2_CERK1_LYK3_4_5"/>
    <property type="match status" value="1"/>
</dbReference>
<keyword evidence="9" id="KW-0325">Glycoprotein</keyword>
<dbReference type="SUPFAM" id="SSF56112">
    <property type="entry name" value="Protein kinase-like (PK-like)"/>
    <property type="match status" value="1"/>
</dbReference>
<evidence type="ECO:0000256" key="13">
    <source>
        <dbReference type="SAM" id="SignalP"/>
    </source>
</evidence>
<dbReference type="InterPro" id="IPR011009">
    <property type="entry name" value="Kinase-like_dom_sf"/>
</dbReference>
<dbReference type="Pfam" id="PF07714">
    <property type="entry name" value="PK_Tyr_Ser-Thr"/>
    <property type="match status" value="1"/>
</dbReference>
<keyword evidence="4 13" id="KW-0732">Signal</keyword>
<dbReference type="Pfam" id="PF23473">
    <property type="entry name" value="LysM3_LYK4_5"/>
    <property type="match status" value="1"/>
</dbReference>
<comment type="catalytic activity">
    <reaction evidence="11">
        <text>L-seryl-[protein] + ATP = O-phospho-L-seryl-[protein] + ADP + H(+)</text>
        <dbReference type="Rhea" id="RHEA:17989"/>
        <dbReference type="Rhea" id="RHEA-COMP:9863"/>
        <dbReference type="Rhea" id="RHEA-COMP:11604"/>
        <dbReference type="ChEBI" id="CHEBI:15378"/>
        <dbReference type="ChEBI" id="CHEBI:29999"/>
        <dbReference type="ChEBI" id="CHEBI:30616"/>
        <dbReference type="ChEBI" id="CHEBI:83421"/>
        <dbReference type="ChEBI" id="CHEBI:456216"/>
        <dbReference type="EC" id="2.7.11.1"/>
    </reaction>
</comment>
<evidence type="ECO:0000256" key="3">
    <source>
        <dbReference type="ARBA" id="ARBA00022679"/>
    </source>
</evidence>
<sequence>MKKYNLYSICSVLLLVVLLKQHPSKAQQAYVNNKQLDCSQDLNITNGFKCNGVETSCQSYLTFRSTPPYDSPLSIAPLLGADFSSIAEINNISISQKIPTGTQTIIPVDCSCVGDKYYQHNSSYQVLAYDTFFTIANDTYQGLTTCQAIKRENPYTVETLGVGVNVNVPLRCACPTPNQTARGFKYLLAYMITWGDDFSTIADLFGADKQSILDANELLEDSIIFPFTTLLVPLKSRPISIVKSVILDADNSKKRSANRWWIWLIVTVGGIIIALLCFLCHSKWKKQKAEGERKKKQKMLVMELGGNAITYNVHDKVKKQNEDGQDGLQTFSFKSIYDATSNFSTENKLGEGGFGPVYKGKLPDGKEIAIKRLSRSSRQGLLEFKNEAVLIAKLQHINLVRLLGFCIQEEENILIYEYMSNKSLDFFLFDSTKKYILNWKKRFNIIEGIAQGLVYLHKYSRLTIIHRDLKASNILLDKEMNPKISDFGMAKIFGLKGSEENTNRVVGTYGYMSPEYAMNGVVSIKIDVFSFGVLLLEIISGKKNNSRYHSEYPLNLIGYAWQLWNEGKGLELMDPTILDESFIPSEVLRCIHVGLLCVQEQATDRPTMLDVVSFLANETIQLSTRKQPAFFINTITKELDVSENKSKIYSVNNVTISKLDAR</sequence>
<keyword evidence="7" id="KW-0067">ATP-binding</keyword>
<proteinExistence type="predicted"/>
<dbReference type="Gene3D" id="3.30.200.20">
    <property type="entry name" value="Phosphorylase Kinase, domain 1"/>
    <property type="match status" value="1"/>
</dbReference>
<dbReference type="Pfam" id="PF23446">
    <property type="entry name" value="LysM1_NFP_LYK"/>
    <property type="match status" value="1"/>
</dbReference>
<dbReference type="InterPro" id="IPR021820">
    <property type="entry name" value="S-locus_recpt_kinase_C"/>
</dbReference>
<dbReference type="InterPro" id="IPR001245">
    <property type="entry name" value="Ser-Thr/Tyr_kinase_cat_dom"/>
</dbReference>
<dbReference type="AlphaFoldDB" id="A0A7N2LPN0"/>
<keyword evidence="8" id="KW-1015">Disulfide bond</keyword>
<evidence type="ECO:0000256" key="5">
    <source>
        <dbReference type="ARBA" id="ARBA00022741"/>
    </source>
</evidence>
<keyword evidence="6" id="KW-0418">Kinase</keyword>
<dbReference type="Gramene" id="QL05p022816:mrna">
    <property type="protein sequence ID" value="QL05p022816:mrna"/>
    <property type="gene ID" value="QL05p022816"/>
</dbReference>
<gene>
    <name evidence="16" type="primary">LOC115992421</name>
</gene>
<dbReference type="OMA" id="MARIFIG"/>
<dbReference type="GO" id="GO:0005886">
    <property type="term" value="C:plasma membrane"/>
    <property type="evidence" value="ECO:0007669"/>
    <property type="project" value="TreeGrafter"/>
</dbReference>
<evidence type="ECO:0000313" key="16">
    <source>
        <dbReference type="EnsemblPlants" id="QL05p022816:mrna"/>
    </source>
</evidence>
<feature type="domain" description="Protein kinase" evidence="14">
    <location>
        <begin position="343"/>
        <end position="620"/>
    </location>
</feature>
<dbReference type="EnsemblPlants" id="QL05p022816:mrna">
    <property type="protein sequence ID" value="QL05p022816:mrna"/>
    <property type="gene ID" value="QL05p022816"/>
</dbReference>
<dbReference type="PANTHER" id="PTHR27002">
    <property type="entry name" value="RECEPTOR-LIKE SERINE/THREONINE-PROTEIN KINASE SD1-8"/>
    <property type="match status" value="1"/>
</dbReference>
<keyword evidence="3" id="KW-0808">Transferase</keyword>
<dbReference type="InterPro" id="IPR056563">
    <property type="entry name" value="LysM3_LYK4_5"/>
</dbReference>
<evidence type="ECO:0000256" key="7">
    <source>
        <dbReference type="ARBA" id="ARBA00022840"/>
    </source>
</evidence>
<evidence type="ECO:0000259" key="15">
    <source>
        <dbReference type="PROSITE" id="PS51782"/>
    </source>
</evidence>
<dbReference type="CDD" id="cd14066">
    <property type="entry name" value="STKc_IRAK"/>
    <property type="match status" value="1"/>
</dbReference>
<dbReference type="InterPro" id="IPR018392">
    <property type="entry name" value="LysM"/>
</dbReference>
<dbReference type="Pfam" id="PF11883">
    <property type="entry name" value="DUF3403"/>
    <property type="match status" value="1"/>
</dbReference>
<evidence type="ECO:0000256" key="4">
    <source>
        <dbReference type="ARBA" id="ARBA00022729"/>
    </source>
</evidence>
<dbReference type="InParanoid" id="A0A7N2LPN0"/>
<keyword evidence="5" id="KW-0547">Nucleotide-binding</keyword>
<keyword evidence="17" id="KW-1185">Reference proteome</keyword>
<evidence type="ECO:0000256" key="10">
    <source>
        <dbReference type="ARBA" id="ARBA00047899"/>
    </source>
</evidence>
<dbReference type="GeneID" id="115992421"/>
<dbReference type="KEGG" id="qlo:115992421"/>
<dbReference type="InterPro" id="IPR000719">
    <property type="entry name" value="Prot_kinase_dom"/>
</dbReference>
<keyword evidence="2" id="KW-0723">Serine/threonine-protein kinase</keyword>
<evidence type="ECO:0000259" key="14">
    <source>
        <dbReference type="PROSITE" id="PS50011"/>
    </source>
</evidence>
<evidence type="ECO:0000256" key="8">
    <source>
        <dbReference type="ARBA" id="ARBA00023157"/>
    </source>
</evidence>
<dbReference type="RefSeq" id="XP_030972477.1">
    <property type="nucleotide sequence ID" value="XM_031116617.1"/>
</dbReference>
<dbReference type="EMBL" id="LRBV02000005">
    <property type="status" value="NOT_ANNOTATED_CDS"/>
    <property type="molecule type" value="Genomic_DNA"/>
</dbReference>
<dbReference type="PROSITE" id="PS00108">
    <property type="entry name" value="PROTEIN_KINASE_ST"/>
    <property type="match status" value="1"/>
</dbReference>
<reference evidence="16 17" key="1">
    <citation type="journal article" date="2016" name="G3 (Bethesda)">
        <title>First Draft Assembly and Annotation of the Genome of a California Endemic Oak Quercus lobata Nee (Fagaceae).</title>
        <authorList>
            <person name="Sork V.L."/>
            <person name="Fitz-Gibbon S.T."/>
            <person name="Puiu D."/>
            <person name="Crepeau M."/>
            <person name="Gugger P.F."/>
            <person name="Sherman R."/>
            <person name="Stevens K."/>
            <person name="Langley C.H."/>
            <person name="Pellegrini M."/>
            <person name="Salzberg S.L."/>
        </authorList>
    </citation>
    <scope>NUCLEOTIDE SEQUENCE [LARGE SCALE GENOMIC DNA]</scope>
    <source>
        <strain evidence="16 17">cv. SW786</strain>
    </source>
</reference>
<feature type="transmembrane region" description="Helical" evidence="12">
    <location>
        <begin position="260"/>
        <end position="280"/>
    </location>
</feature>
<comment type="catalytic activity">
    <reaction evidence="10">
        <text>L-threonyl-[protein] + ATP = O-phospho-L-threonyl-[protein] + ADP + H(+)</text>
        <dbReference type="Rhea" id="RHEA:46608"/>
        <dbReference type="Rhea" id="RHEA-COMP:11060"/>
        <dbReference type="Rhea" id="RHEA-COMP:11605"/>
        <dbReference type="ChEBI" id="CHEBI:15378"/>
        <dbReference type="ChEBI" id="CHEBI:30013"/>
        <dbReference type="ChEBI" id="CHEBI:30616"/>
        <dbReference type="ChEBI" id="CHEBI:61977"/>
        <dbReference type="ChEBI" id="CHEBI:456216"/>
        <dbReference type="EC" id="2.7.11.1"/>
    </reaction>
</comment>
<dbReference type="GO" id="GO:0005524">
    <property type="term" value="F:ATP binding"/>
    <property type="evidence" value="ECO:0007669"/>
    <property type="project" value="UniProtKB-KW"/>
</dbReference>
<dbReference type="PROSITE" id="PS50011">
    <property type="entry name" value="PROTEIN_KINASE_DOM"/>
    <property type="match status" value="1"/>
</dbReference>
<reference evidence="16" key="2">
    <citation type="submission" date="2021-01" db="UniProtKB">
        <authorList>
            <consortium name="EnsemblPlants"/>
        </authorList>
    </citation>
    <scope>IDENTIFICATION</scope>
</reference>
<dbReference type="InterPro" id="IPR056561">
    <property type="entry name" value="NFP_LYK_LysM1"/>
</dbReference>
<evidence type="ECO:0000313" key="17">
    <source>
        <dbReference type="Proteomes" id="UP000594261"/>
    </source>
</evidence>
<evidence type="ECO:0000256" key="9">
    <source>
        <dbReference type="ARBA" id="ARBA00023180"/>
    </source>
</evidence>
<dbReference type="PROSITE" id="PS51782">
    <property type="entry name" value="LYSM"/>
    <property type="match status" value="1"/>
</dbReference>
<dbReference type="Gene3D" id="1.10.510.10">
    <property type="entry name" value="Transferase(Phosphotransferase) domain 1"/>
    <property type="match status" value="1"/>
</dbReference>
<dbReference type="GO" id="GO:0004674">
    <property type="term" value="F:protein serine/threonine kinase activity"/>
    <property type="evidence" value="ECO:0007669"/>
    <property type="project" value="UniProtKB-KW"/>
</dbReference>
<evidence type="ECO:0000256" key="12">
    <source>
        <dbReference type="SAM" id="Phobius"/>
    </source>
</evidence>
<dbReference type="OrthoDB" id="4062651at2759"/>
<keyword evidence="12" id="KW-0812">Transmembrane</keyword>
<keyword evidence="12" id="KW-0472">Membrane</keyword>
<evidence type="ECO:0000256" key="2">
    <source>
        <dbReference type="ARBA" id="ARBA00022527"/>
    </source>
</evidence>
<feature type="signal peptide" evidence="13">
    <location>
        <begin position="1"/>
        <end position="26"/>
    </location>
</feature>
<keyword evidence="12" id="KW-1133">Transmembrane helix</keyword>
<dbReference type="EC" id="2.7.11.1" evidence="1"/>
<accession>A0A7N2LPN0</accession>
<dbReference type="SMART" id="SM00220">
    <property type="entry name" value="S_TKc"/>
    <property type="match status" value="1"/>
</dbReference>
<evidence type="ECO:0000256" key="1">
    <source>
        <dbReference type="ARBA" id="ARBA00012513"/>
    </source>
</evidence>
<dbReference type="InterPro" id="IPR008271">
    <property type="entry name" value="Ser/Thr_kinase_AS"/>
</dbReference>